<dbReference type="InterPro" id="IPR008271">
    <property type="entry name" value="Ser/Thr_kinase_AS"/>
</dbReference>
<dbReference type="InterPro" id="IPR017441">
    <property type="entry name" value="Protein_kinase_ATP_BS"/>
</dbReference>
<comment type="caution">
    <text evidence="9">The sequence shown here is derived from an EMBL/GenBank/DDBJ whole genome shotgun (WGS) entry which is preliminary data.</text>
</comment>
<dbReference type="AlphaFoldDB" id="A0AAD5Z1C6"/>
<dbReference type="PROSITE" id="PS00107">
    <property type="entry name" value="PROTEIN_KINASE_ATP"/>
    <property type="match status" value="1"/>
</dbReference>
<dbReference type="Pfam" id="PF12819">
    <property type="entry name" value="Malectin_like"/>
    <property type="match status" value="1"/>
</dbReference>
<evidence type="ECO:0000313" key="9">
    <source>
        <dbReference type="EMBL" id="KAJ3678977.1"/>
    </source>
</evidence>
<keyword evidence="7" id="KW-0472">Membrane</keyword>
<dbReference type="SMART" id="SM00220">
    <property type="entry name" value="S_TKc"/>
    <property type="match status" value="1"/>
</dbReference>
<dbReference type="GO" id="GO:0016020">
    <property type="term" value="C:membrane"/>
    <property type="evidence" value="ECO:0007669"/>
    <property type="project" value="UniProtKB-SubCell"/>
</dbReference>
<organism evidence="9 10">
    <name type="scientific">Rhynchospora tenuis</name>
    <dbReference type="NCBI Taxonomy" id="198213"/>
    <lineage>
        <taxon>Eukaryota</taxon>
        <taxon>Viridiplantae</taxon>
        <taxon>Streptophyta</taxon>
        <taxon>Embryophyta</taxon>
        <taxon>Tracheophyta</taxon>
        <taxon>Spermatophyta</taxon>
        <taxon>Magnoliopsida</taxon>
        <taxon>Liliopsida</taxon>
        <taxon>Poales</taxon>
        <taxon>Cyperaceae</taxon>
        <taxon>Cyperoideae</taxon>
        <taxon>Rhynchosporeae</taxon>
        <taxon>Rhynchospora</taxon>
    </lineage>
</organism>
<evidence type="ECO:0000256" key="5">
    <source>
        <dbReference type="ARBA" id="ARBA00022840"/>
    </source>
</evidence>
<protein>
    <recommendedName>
        <fullName evidence="8">Protein kinase domain-containing protein</fullName>
    </recommendedName>
</protein>
<keyword evidence="7" id="KW-1133">Transmembrane helix</keyword>
<dbReference type="GO" id="GO:0004674">
    <property type="term" value="F:protein serine/threonine kinase activity"/>
    <property type="evidence" value="ECO:0007669"/>
    <property type="project" value="UniProtKB-KW"/>
</dbReference>
<evidence type="ECO:0000256" key="7">
    <source>
        <dbReference type="SAM" id="Phobius"/>
    </source>
</evidence>
<feature type="transmembrane region" description="Helical" evidence="7">
    <location>
        <begin position="137"/>
        <end position="161"/>
    </location>
</feature>
<evidence type="ECO:0000256" key="2">
    <source>
        <dbReference type="ARBA" id="ARBA00022679"/>
    </source>
</evidence>
<sequence length="520" mass="57426">MLTSWTSISTTSTPEGRAFEIPSSVLQTAAIPSSANGSIDLNWSAPDTSTIFFVVLHFAEIQVLQTNSLREFYIYANGELFFKDPVPLSNTIGSYAWDLSNNNLSGNIPDSLDQLVSLTYFFNSKPHGTGHRNSSKAVIIVAVVAVFPILGAAALFLYLIMKMKEIYINPPTDNEDTGNFGMACFSKVTENQEDSTASEAGIKELNINKRKFSFAELKDVTNNFRDEIGGGGFGKVFKGRLEDGNEVAVKVRSDELSSQGIEQFLNEVDKLSRVHHKNLVSLMGYCIDGDHIALVYEHMEKGNLQQWIGGCQYLHKMCTPPLIHRDIKSNNILLTANLEAKVSDFGSARECSGTHVTTQIIGTLGYLDPYYASTAELTEKSDVYSFGVVLLEIVTGKSPIIKGPEGNYNLTQFVQERLSKGNIESILDPNMRGQYNINSIWKVAELALRCTDSPVRRPDMTEIVRELEETMNLEVSCIDTSKVASEDISRYTIGGEVHDGNFNMAHTGGMRQPDYGPSAR</sequence>
<keyword evidence="10" id="KW-1185">Reference proteome</keyword>
<dbReference type="Pfam" id="PF00069">
    <property type="entry name" value="Pkinase"/>
    <property type="match status" value="1"/>
</dbReference>
<evidence type="ECO:0000259" key="8">
    <source>
        <dbReference type="PROSITE" id="PS50011"/>
    </source>
</evidence>
<evidence type="ECO:0000256" key="3">
    <source>
        <dbReference type="ARBA" id="ARBA00022741"/>
    </source>
</evidence>
<name>A0AAD5Z1C6_9POAL</name>
<keyword evidence="3 6" id="KW-0547">Nucleotide-binding</keyword>
<dbReference type="InterPro" id="IPR000719">
    <property type="entry name" value="Prot_kinase_dom"/>
</dbReference>
<dbReference type="Gene3D" id="3.30.200.20">
    <property type="entry name" value="Phosphorylase Kinase, domain 1"/>
    <property type="match status" value="1"/>
</dbReference>
<dbReference type="PANTHER" id="PTHR45631:SF202">
    <property type="entry name" value="SENESCENCE-INDUCED RECEPTOR-LIKE SERINE_THREONINE-PROTEIN KINASE"/>
    <property type="match status" value="1"/>
</dbReference>
<dbReference type="PROSITE" id="PS00108">
    <property type="entry name" value="PROTEIN_KINASE_ST"/>
    <property type="match status" value="1"/>
</dbReference>
<dbReference type="PROSITE" id="PS50011">
    <property type="entry name" value="PROTEIN_KINASE_DOM"/>
    <property type="match status" value="1"/>
</dbReference>
<dbReference type="EMBL" id="JAMRDG010000020">
    <property type="protein sequence ID" value="KAJ3678977.1"/>
    <property type="molecule type" value="Genomic_DNA"/>
</dbReference>
<dbReference type="SUPFAM" id="SSF56112">
    <property type="entry name" value="Protein kinase-like (PK-like)"/>
    <property type="match status" value="1"/>
</dbReference>
<evidence type="ECO:0000256" key="1">
    <source>
        <dbReference type="ARBA" id="ARBA00004167"/>
    </source>
</evidence>
<keyword evidence="4" id="KW-0418">Kinase</keyword>
<evidence type="ECO:0000256" key="6">
    <source>
        <dbReference type="PROSITE-ProRule" id="PRU10141"/>
    </source>
</evidence>
<comment type="subcellular location">
    <subcellularLocation>
        <location evidence="1">Membrane</location>
        <topology evidence="1">Single-pass membrane protein</topology>
    </subcellularLocation>
</comment>
<dbReference type="GO" id="GO:0005524">
    <property type="term" value="F:ATP binding"/>
    <property type="evidence" value="ECO:0007669"/>
    <property type="project" value="UniProtKB-UniRule"/>
</dbReference>
<reference evidence="9 10" key="1">
    <citation type="journal article" date="2022" name="Cell">
        <title>Repeat-based holocentromeres influence genome architecture and karyotype evolution.</title>
        <authorList>
            <person name="Hofstatter P.G."/>
            <person name="Thangavel G."/>
            <person name="Lux T."/>
            <person name="Neumann P."/>
            <person name="Vondrak T."/>
            <person name="Novak P."/>
            <person name="Zhang M."/>
            <person name="Costa L."/>
            <person name="Castellani M."/>
            <person name="Scott A."/>
            <person name="Toegelov H."/>
            <person name="Fuchs J."/>
            <person name="Mata-Sucre Y."/>
            <person name="Dias Y."/>
            <person name="Vanzela A.L.L."/>
            <person name="Huettel B."/>
            <person name="Almeida C.C.S."/>
            <person name="Simkova H."/>
            <person name="Souza G."/>
            <person name="Pedrosa-Harand A."/>
            <person name="Macas J."/>
            <person name="Mayer K.F.X."/>
            <person name="Houben A."/>
            <person name="Marques A."/>
        </authorList>
    </citation>
    <scope>NUCLEOTIDE SEQUENCE [LARGE SCALE GENOMIC DNA]</scope>
    <source>
        <strain evidence="9">RhyTen1mFocal</strain>
    </source>
</reference>
<dbReference type="InterPro" id="IPR024788">
    <property type="entry name" value="Malectin-like_Carb-bd_dom"/>
</dbReference>
<dbReference type="Gene3D" id="1.10.510.10">
    <property type="entry name" value="Transferase(Phosphotransferase) domain 1"/>
    <property type="match status" value="1"/>
</dbReference>
<dbReference type="Proteomes" id="UP001210211">
    <property type="component" value="Unassembled WGS sequence"/>
</dbReference>
<dbReference type="PANTHER" id="PTHR45631">
    <property type="entry name" value="OS07G0107800 PROTEIN-RELATED"/>
    <property type="match status" value="1"/>
</dbReference>
<evidence type="ECO:0000313" key="10">
    <source>
        <dbReference type="Proteomes" id="UP001210211"/>
    </source>
</evidence>
<dbReference type="FunFam" id="3.30.200.20:FF:000178">
    <property type="entry name" value="serine/threonine-protein kinase PBS1-like"/>
    <property type="match status" value="1"/>
</dbReference>
<gene>
    <name evidence="9" type="ORF">LUZ61_021141</name>
</gene>
<evidence type="ECO:0000256" key="4">
    <source>
        <dbReference type="ARBA" id="ARBA00022777"/>
    </source>
</evidence>
<accession>A0AAD5Z1C6</accession>
<dbReference type="InterPro" id="IPR011009">
    <property type="entry name" value="Kinase-like_dom_sf"/>
</dbReference>
<feature type="binding site" evidence="6">
    <location>
        <position position="250"/>
    </location>
    <ligand>
        <name>ATP</name>
        <dbReference type="ChEBI" id="CHEBI:30616"/>
    </ligand>
</feature>
<keyword evidence="7" id="KW-0812">Transmembrane</keyword>
<keyword evidence="2" id="KW-0808">Transferase</keyword>
<keyword evidence="5 6" id="KW-0067">ATP-binding</keyword>
<proteinExistence type="predicted"/>
<feature type="domain" description="Protein kinase" evidence="8">
    <location>
        <begin position="222"/>
        <end position="471"/>
    </location>
</feature>